<dbReference type="Proteomes" id="UP000092460">
    <property type="component" value="Unassembled WGS sequence"/>
</dbReference>
<dbReference type="EMBL" id="JXJN01007933">
    <property type="status" value="NOT_ANNOTATED_CDS"/>
    <property type="molecule type" value="Genomic_DNA"/>
</dbReference>
<keyword evidence="3" id="KW-1185">Reference proteome</keyword>
<keyword evidence="1" id="KW-0472">Membrane</keyword>
<evidence type="ECO:0000313" key="3">
    <source>
        <dbReference type="Proteomes" id="UP000092460"/>
    </source>
</evidence>
<proteinExistence type="predicted"/>
<dbReference type="EnsemblMetazoa" id="GPPI017783-RA">
    <property type="protein sequence ID" value="GPPI017783-PA"/>
    <property type="gene ID" value="GPPI017783"/>
</dbReference>
<keyword evidence="1" id="KW-0812">Transmembrane</keyword>
<feature type="transmembrane region" description="Helical" evidence="1">
    <location>
        <begin position="25"/>
        <end position="47"/>
    </location>
</feature>
<name>A0A1B0B3P0_9MUSC</name>
<evidence type="ECO:0000313" key="2">
    <source>
        <dbReference type="EnsemblMetazoa" id="GPPI017783-PA"/>
    </source>
</evidence>
<protein>
    <submittedName>
        <fullName evidence="2">Uncharacterized protein</fullName>
    </submittedName>
</protein>
<organism evidence="2 3">
    <name type="scientific">Glossina palpalis gambiensis</name>
    <dbReference type="NCBI Taxonomy" id="67801"/>
    <lineage>
        <taxon>Eukaryota</taxon>
        <taxon>Metazoa</taxon>
        <taxon>Ecdysozoa</taxon>
        <taxon>Arthropoda</taxon>
        <taxon>Hexapoda</taxon>
        <taxon>Insecta</taxon>
        <taxon>Pterygota</taxon>
        <taxon>Neoptera</taxon>
        <taxon>Endopterygota</taxon>
        <taxon>Diptera</taxon>
        <taxon>Brachycera</taxon>
        <taxon>Muscomorpha</taxon>
        <taxon>Hippoboscoidea</taxon>
        <taxon>Glossinidae</taxon>
        <taxon>Glossina</taxon>
    </lineage>
</organism>
<dbReference type="VEuPathDB" id="VectorBase:GPPI017783"/>
<accession>A0A1B0B3P0</accession>
<dbReference type="AlphaFoldDB" id="A0A1B0B3P0"/>
<keyword evidence="1" id="KW-1133">Transmembrane helix</keyword>
<reference evidence="3" key="1">
    <citation type="submission" date="2015-01" db="EMBL/GenBank/DDBJ databases">
        <authorList>
            <person name="Aksoy S."/>
            <person name="Warren W."/>
            <person name="Wilson R.K."/>
        </authorList>
    </citation>
    <scope>NUCLEOTIDE SEQUENCE [LARGE SCALE GENOMIC DNA]</scope>
    <source>
        <strain evidence="3">IAEA</strain>
    </source>
</reference>
<reference evidence="2" key="2">
    <citation type="submission" date="2020-05" db="UniProtKB">
        <authorList>
            <consortium name="EnsemblMetazoa"/>
        </authorList>
    </citation>
    <scope>IDENTIFICATION</scope>
    <source>
        <strain evidence="2">IAEA</strain>
    </source>
</reference>
<sequence>MSPVAILLMLVTVERLHILNQFIHMCGVPVTFLLASLLGLQLMLVAGNNDNSKLKSRHQQKTVTIKVRFIKK</sequence>
<evidence type="ECO:0000256" key="1">
    <source>
        <dbReference type="SAM" id="Phobius"/>
    </source>
</evidence>